<dbReference type="InterPro" id="IPR000515">
    <property type="entry name" value="MetI-like"/>
</dbReference>
<keyword evidence="4 7" id="KW-0812">Transmembrane</keyword>
<evidence type="ECO:0000256" key="5">
    <source>
        <dbReference type="ARBA" id="ARBA00022989"/>
    </source>
</evidence>
<protein>
    <submittedName>
        <fullName evidence="9">NitT/TauT family transport system permease protein</fullName>
    </submittedName>
</protein>
<dbReference type="CDD" id="cd06261">
    <property type="entry name" value="TM_PBP2"/>
    <property type="match status" value="1"/>
</dbReference>
<organism evidence="9 10">
    <name type="scientific">Xanthobacter agilis</name>
    <dbReference type="NCBI Taxonomy" id="47492"/>
    <lineage>
        <taxon>Bacteria</taxon>
        <taxon>Pseudomonadati</taxon>
        <taxon>Pseudomonadota</taxon>
        <taxon>Alphaproteobacteria</taxon>
        <taxon>Hyphomicrobiales</taxon>
        <taxon>Xanthobacteraceae</taxon>
        <taxon>Xanthobacter</taxon>
    </lineage>
</organism>
<evidence type="ECO:0000256" key="7">
    <source>
        <dbReference type="RuleBase" id="RU363032"/>
    </source>
</evidence>
<keyword evidence="2 7" id="KW-0813">Transport</keyword>
<reference evidence="9 10" key="1">
    <citation type="submission" date="2023-07" db="EMBL/GenBank/DDBJ databases">
        <title>Genomic Encyclopedia of Type Strains, Phase IV (KMG-IV): sequencing the most valuable type-strain genomes for metagenomic binning, comparative biology and taxonomic classification.</title>
        <authorList>
            <person name="Goeker M."/>
        </authorList>
    </citation>
    <scope>NUCLEOTIDE SEQUENCE [LARGE SCALE GENOMIC DNA]</scope>
    <source>
        <strain evidence="9 10">DSM 3770</strain>
    </source>
</reference>
<evidence type="ECO:0000256" key="6">
    <source>
        <dbReference type="ARBA" id="ARBA00023136"/>
    </source>
</evidence>
<evidence type="ECO:0000259" key="8">
    <source>
        <dbReference type="PROSITE" id="PS50928"/>
    </source>
</evidence>
<name>A0ABU0LES9_XANAG</name>
<dbReference type="SUPFAM" id="SSF161098">
    <property type="entry name" value="MetI-like"/>
    <property type="match status" value="1"/>
</dbReference>
<dbReference type="PANTHER" id="PTHR30151">
    <property type="entry name" value="ALKANE SULFONATE ABC TRANSPORTER-RELATED, MEMBRANE SUBUNIT"/>
    <property type="match status" value="1"/>
</dbReference>
<feature type="transmembrane region" description="Helical" evidence="7">
    <location>
        <begin position="62"/>
        <end position="84"/>
    </location>
</feature>
<dbReference type="PANTHER" id="PTHR30151:SF38">
    <property type="entry name" value="ALIPHATIC SULFONATES TRANSPORT PERMEASE PROTEIN SSUC-RELATED"/>
    <property type="match status" value="1"/>
</dbReference>
<evidence type="ECO:0000256" key="3">
    <source>
        <dbReference type="ARBA" id="ARBA00022475"/>
    </source>
</evidence>
<feature type="transmembrane region" description="Helical" evidence="7">
    <location>
        <begin position="220"/>
        <end position="239"/>
    </location>
</feature>
<evidence type="ECO:0000313" key="10">
    <source>
        <dbReference type="Proteomes" id="UP001241747"/>
    </source>
</evidence>
<dbReference type="PROSITE" id="PS50928">
    <property type="entry name" value="ABC_TM1"/>
    <property type="match status" value="1"/>
</dbReference>
<keyword evidence="3" id="KW-1003">Cell membrane</keyword>
<dbReference type="Proteomes" id="UP001241747">
    <property type="component" value="Unassembled WGS sequence"/>
</dbReference>
<dbReference type="InterPro" id="IPR035906">
    <property type="entry name" value="MetI-like_sf"/>
</dbReference>
<keyword evidence="10" id="KW-1185">Reference proteome</keyword>
<dbReference type="EMBL" id="JAUSVY010000005">
    <property type="protein sequence ID" value="MDQ0505638.1"/>
    <property type="molecule type" value="Genomic_DNA"/>
</dbReference>
<comment type="similarity">
    <text evidence="7">Belongs to the binding-protein-dependent transport system permease family.</text>
</comment>
<comment type="caution">
    <text evidence="9">The sequence shown here is derived from an EMBL/GenBank/DDBJ whole genome shotgun (WGS) entry which is preliminary data.</text>
</comment>
<accession>A0ABU0LES9</accession>
<evidence type="ECO:0000256" key="4">
    <source>
        <dbReference type="ARBA" id="ARBA00022692"/>
    </source>
</evidence>
<comment type="subcellular location">
    <subcellularLocation>
        <location evidence="1 7">Cell membrane</location>
        <topology evidence="1 7">Multi-pass membrane protein</topology>
    </subcellularLocation>
</comment>
<keyword evidence="5 7" id="KW-1133">Transmembrane helix</keyword>
<dbReference type="Gene3D" id="1.10.3720.10">
    <property type="entry name" value="MetI-like"/>
    <property type="match status" value="1"/>
</dbReference>
<feature type="domain" description="ABC transmembrane type-1" evidence="8">
    <location>
        <begin position="58"/>
        <end position="238"/>
    </location>
</feature>
<evidence type="ECO:0000256" key="1">
    <source>
        <dbReference type="ARBA" id="ARBA00004651"/>
    </source>
</evidence>
<gene>
    <name evidence="9" type="ORF">QOZ94_002438</name>
</gene>
<evidence type="ECO:0000256" key="2">
    <source>
        <dbReference type="ARBA" id="ARBA00022448"/>
    </source>
</evidence>
<keyword evidence="6 7" id="KW-0472">Membrane</keyword>
<proteinExistence type="inferred from homology"/>
<sequence>MTRELWSRLAVKALSLATLGLAWQVVAMVAHSPALPPPGAVFAFMAHEAVGGELLANLGATLARVAVAFALAMLVGCALGIAFGRRAALDRAFDPWLVLLLNTPALVVTVLCYIWLGLTETAAVLAVALNKIPNVTVLLREGARALSPELDEMAAAYRLSFVDRLRHVVLPQLEPYVAGAARSGLALVWKIVLVVELLGRPNGVGYAISVYFQLFDVTAVLGYSLAFMVVMLAVEYLVLQPFEAHARRWRPTAR</sequence>
<dbReference type="Pfam" id="PF00528">
    <property type="entry name" value="BPD_transp_1"/>
    <property type="match status" value="1"/>
</dbReference>
<feature type="transmembrane region" description="Helical" evidence="7">
    <location>
        <begin position="96"/>
        <end position="116"/>
    </location>
</feature>
<evidence type="ECO:0000313" key="9">
    <source>
        <dbReference type="EMBL" id="MDQ0505638.1"/>
    </source>
</evidence>